<dbReference type="Proteomes" id="UP000620670">
    <property type="component" value="Unassembled WGS sequence"/>
</dbReference>
<organism evidence="1 2">
    <name type="scientific">Microvirga splendida</name>
    <dbReference type="NCBI Taxonomy" id="2795727"/>
    <lineage>
        <taxon>Bacteria</taxon>
        <taxon>Pseudomonadati</taxon>
        <taxon>Pseudomonadota</taxon>
        <taxon>Alphaproteobacteria</taxon>
        <taxon>Hyphomicrobiales</taxon>
        <taxon>Methylobacteriaceae</taxon>
        <taxon>Microvirga</taxon>
    </lineage>
</organism>
<evidence type="ECO:0000313" key="2">
    <source>
        <dbReference type="Proteomes" id="UP000620670"/>
    </source>
</evidence>
<comment type="caution">
    <text evidence="1">The sequence shown here is derived from an EMBL/GenBank/DDBJ whole genome shotgun (WGS) entry which is preliminary data.</text>
</comment>
<dbReference type="SUPFAM" id="SSF53335">
    <property type="entry name" value="S-adenosyl-L-methionine-dependent methyltransferases"/>
    <property type="match status" value="1"/>
</dbReference>
<reference evidence="2" key="1">
    <citation type="submission" date="2020-12" db="EMBL/GenBank/DDBJ databases">
        <title>Hymenobacter sp.</title>
        <authorList>
            <person name="Kim M.K."/>
        </authorList>
    </citation>
    <scope>NUCLEOTIDE SEQUENCE [LARGE SCALE GENOMIC DNA]</scope>
    <source>
        <strain evidence="2">BT325</strain>
    </source>
</reference>
<sequence>MKSQVLADLGPLYHSYRLFGVDNEQLPGIYEPNQRCKEPIILGYVHWAIGKCRTHLDTPVSFAELFCADAYYAMAASFFGATSSIGIDDNRHNQSNEAPQIIERLGFKNVRLIDLDVQNIDQLEPVDIVANVGGLYHVSNPAEILTKSYQMANRYLIVQNVVSLARSEPDYFESPAPGLTWGSRYSRQGFERLLRQTGYKIIDMHFNELEGNDRLEDRGSVYALIEKTQSEPIRQRAQRFFGSLRLSLRP</sequence>
<keyword evidence="2" id="KW-1185">Reference proteome</keyword>
<dbReference type="RefSeq" id="WP_199051065.1">
    <property type="nucleotide sequence ID" value="NZ_JAELXT010000032.1"/>
</dbReference>
<gene>
    <name evidence="1" type="ORF">JAO75_20810</name>
</gene>
<protein>
    <recommendedName>
        <fullName evidence="3">Methyltransferase domain-containing protein</fullName>
    </recommendedName>
</protein>
<accession>A0ABS0Y6C4</accession>
<dbReference type="Gene3D" id="3.40.50.150">
    <property type="entry name" value="Vaccinia Virus protein VP39"/>
    <property type="match status" value="1"/>
</dbReference>
<name>A0ABS0Y6C4_9HYPH</name>
<dbReference type="EMBL" id="JAELXT010000032">
    <property type="protein sequence ID" value="MBJ6127846.1"/>
    <property type="molecule type" value="Genomic_DNA"/>
</dbReference>
<dbReference type="InterPro" id="IPR029063">
    <property type="entry name" value="SAM-dependent_MTases_sf"/>
</dbReference>
<proteinExistence type="predicted"/>
<evidence type="ECO:0008006" key="3">
    <source>
        <dbReference type="Google" id="ProtNLM"/>
    </source>
</evidence>
<evidence type="ECO:0000313" key="1">
    <source>
        <dbReference type="EMBL" id="MBJ6127846.1"/>
    </source>
</evidence>